<keyword evidence="2" id="KW-1185">Reference proteome</keyword>
<name>A0A7U2HW49_PHANO</name>
<accession>A0A7U2HW49</accession>
<dbReference type="InterPro" id="IPR032675">
    <property type="entry name" value="LRR_dom_sf"/>
</dbReference>
<dbReference type="SUPFAM" id="SSF52047">
    <property type="entry name" value="RNI-like"/>
    <property type="match status" value="1"/>
</dbReference>
<dbReference type="EMBL" id="CP069024">
    <property type="protein sequence ID" value="QRC92489.1"/>
    <property type="molecule type" value="Genomic_DNA"/>
</dbReference>
<dbReference type="VEuPathDB" id="FungiDB:JI435_084410"/>
<organism evidence="1 2">
    <name type="scientific">Phaeosphaeria nodorum (strain SN15 / ATCC MYA-4574 / FGSC 10173)</name>
    <name type="common">Glume blotch fungus</name>
    <name type="synonym">Parastagonospora nodorum</name>
    <dbReference type="NCBI Taxonomy" id="321614"/>
    <lineage>
        <taxon>Eukaryota</taxon>
        <taxon>Fungi</taxon>
        <taxon>Dikarya</taxon>
        <taxon>Ascomycota</taxon>
        <taxon>Pezizomycotina</taxon>
        <taxon>Dothideomycetes</taxon>
        <taxon>Pleosporomycetidae</taxon>
        <taxon>Pleosporales</taxon>
        <taxon>Pleosporineae</taxon>
        <taxon>Phaeosphaeriaceae</taxon>
        <taxon>Parastagonospora</taxon>
    </lineage>
</organism>
<reference evidence="2" key="1">
    <citation type="journal article" date="2021" name="BMC Genomics">
        <title>Chromosome-level genome assembly and manually-curated proteome of model necrotroph Parastagonospora nodorum Sn15 reveals a genome-wide trove of candidate effector homologs, and redundancy of virulence-related functions within an accessory chromosome.</title>
        <authorList>
            <person name="Bertazzoni S."/>
            <person name="Jones D.A.B."/>
            <person name="Phan H.T."/>
            <person name="Tan K.-C."/>
            <person name="Hane J.K."/>
        </authorList>
    </citation>
    <scope>NUCLEOTIDE SEQUENCE [LARGE SCALE GENOMIC DNA]</scope>
    <source>
        <strain evidence="2">SN15 / ATCC MYA-4574 / FGSC 10173)</strain>
    </source>
</reference>
<dbReference type="Proteomes" id="UP000663193">
    <property type="component" value="Chromosome 2"/>
</dbReference>
<protein>
    <submittedName>
        <fullName evidence="1">Uncharacterized protein</fullName>
    </submittedName>
</protein>
<dbReference type="PANTHER" id="PTHR42085">
    <property type="entry name" value="F-BOX DOMAIN-CONTAINING PROTEIN"/>
    <property type="match status" value="1"/>
</dbReference>
<dbReference type="AlphaFoldDB" id="A0A7U2HW49"/>
<evidence type="ECO:0000313" key="1">
    <source>
        <dbReference type="EMBL" id="QRC92489.1"/>
    </source>
</evidence>
<dbReference type="OrthoDB" id="4413570at2759"/>
<dbReference type="InterPro" id="IPR038883">
    <property type="entry name" value="AN11006-like"/>
</dbReference>
<sequence>MFTRSCLSAIGPTLKTICRLISEFYPSLEQLTPKYCLVYSNSMSGTGHVSPLFSLPLELREEIYKSVLSGPSQGLDILRTCQEIQHEAQKFLYQRELIFPSQGALYAWLAKTPRELIAYVSSITIHVQDVDLRPILGDLTSSYQSATPLRLSTSELYRAEVGSLGQALKEIPKLRIITLRALLHQPSMLYRQFTTQVLRVVSASCPHLLDLRLEGNFHHQGLEFLATLNSLESLSFDGFSLSSPVQAVKILASLSHLHNLSLVSEYAPSNPDTGLDGNLTAKGGHFKEEVLRTARRLPYVSTAEEIPVLSPTSFFISEVLSSLHDHNALNSISIRLSYTPNVATLVSLEEFLKRSPITRLELDWPDLQPDVLQRHCLLGSHLKTVWVKIHYESYAIEILWSIVENRQAGDLNNLRKVVLIRPITFCGGVRSLPHDERKGDVKTTTLGARNESHASGDQGDMNILQAKRRLQYLGINAVWYTEDPQPVRRLGSGLGNLQLKSYRAAIKTVPISGTVLANDDRDIVHLFSDGKENPLDDINS</sequence>
<proteinExistence type="predicted"/>
<evidence type="ECO:0000313" key="2">
    <source>
        <dbReference type="Proteomes" id="UP000663193"/>
    </source>
</evidence>
<dbReference type="Gene3D" id="3.80.10.10">
    <property type="entry name" value="Ribonuclease Inhibitor"/>
    <property type="match status" value="1"/>
</dbReference>
<gene>
    <name evidence="1" type="ORF">JI435_084410</name>
</gene>
<dbReference type="PANTHER" id="PTHR42085:SF1">
    <property type="entry name" value="F-BOX DOMAIN-CONTAINING PROTEIN"/>
    <property type="match status" value="1"/>
</dbReference>